<dbReference type="InterPro" id="IPR007219">
    <property type="entry name" value="XnlR_reg_dom"/>
</dbReference>
<feature type="region of interest" description="Disordered" evidence="6">
    <location>
        <begin position="1"/>
        <end position="31"/>
    </location>
</feature>
<evidence type="ECO:0000256" key="1">
    <source>
        <dbReference type="ARBA" id="ARBA00004123"/>
    </source>
</evidence>
<dbReference type="GO" id="GO:0008270">
    <property type="term" value="F:zinc ion binding"/>
    <property type="evidence" value="ECO:0007669"/>
    <property type="project" value="InterPro"/>
</dbReference>
<dbReference type="GO" id="GO:0000981">
    <property type="term" value="F:DNA-binding transcription factor activity, RNA polymerase II-specific"/>
    <property type="evidence" value="ECO:0007669"/>
    <property type="project" value="InterPro"/>
</dbReference>
<feature type="domain" description="Xylanolytic transcriptional activator regulatory" evidence="7">
    <location>
        <begin position="389"/>
        <end position="475"/>
    </location>
</feature>
<dbReference type="PANTHER" id="PTHR47338:SF10">
    <property type="entry name" value="TRANSCRIPTION FACTOR DOMAIN-CONTAINING PROTEIN-RELATED"/>
    <property type="match status" value="1"/>
</dbReference>
<dbReference type="OrthoDB" id="2943660at2759"/>
<dbReference type="Pfam" id="PF04082">
    <property type="entry name" value="Fungal_trans"/>
    <property type="match status" value="1"/>
</dbReference>
<dbReference type="GO" id="GO:0005634">
    <property type="term" value="C:nucleus"/>
    <property type="evidence" value="ECO:0007669"/>
    <property type="project" value="UniProtKB-SubCell"/>
</dbReference>
<dbReference type="SMART" id="SM00906">
    <property type="entry name" value="Fungal_trans"/>
    <property type="match status" value="1"/>
</dbReference>
<keyword evidence="3" id="KW-0805">Transcription regulation</keyword>
<dbReference type="EMBL" id="SPUK01000007">
    <property type="protein sequence ID" value="TQV95519.1"/>
    <property type="molecule type" value="Genomic_DNA"/>
</dbReference>
<keyword evidence="4" id="KW-0804">Transcription</keyword>
<accession>A0A545VZY1</accession>
<organism evidence="8 9">
    <name type="scientific">Cordyceps javanica</name>
    <dbReference type="NCBI Taxonomy" id="43265"/>
    <lineage>
        <taxon>Eukaryota</taxon>
        <taxon>Fungi</taxon>
        <taxon>Dikarya</taxon>
        <taxon>Ascomycota</taxon>
        <taxon>Pezizomycotina</taxon>
        <taxon>Sordariomycetes</taxon>
        <taxon>Hypocreomycetidae</taxon>
        <taxon>Hypocreales</taxon>
        <taxon>Cordycipitaceae</taxon>
        <taxon>Cordyceps</taxon>
    </lineage>
</organism>
<keyword evidence="9" id="KW-1185">Reference proteome</keyword>
<evidence type="ECO:0000256" key="2">
    <source>
        <dbReference type="ARBA" id="ARBA00022723"/>
    </source>
</evidence>
<reference evidence="8 9" key="1">
    <citation type="journal article" date="2019" name="Appl. Microbiol. Biotechnol.">
        <title>Genome sequence of Isaria javanica and comparative genome analysis insights into family S53 peptidase evolution in fungal entomopathogens.</title>
        <authorList>
            <person name="Lin R."/>
            <person name="Zhang X."/>
            <person name="Xin B."/>
            <person name="Zou M."/>
            <person name="Gao Y."/>
            <person name="Qin F."/>
            <person name="Hu Q."/>
            <person name="Xie B."/>
            <person name="Cheng X."/>
        </authorList>
    </citation>
    <scope>NUCLEOTIDE SEQUENCE [LARGE SCALE GENOMIC DNA]</scope>
    <source>
        <strain evidence="8 9">IJ1G</strain>
    </source>
</reference>
<keyword evidence="2" id="KW-0479">Metal-binding</keyword>
<evidence type="ECO:0000313" key="8">
    <source>
        <dbReference type="EMBL" id="TQV95519.1"/>
    </source>
</evidence>
<gene>
    <name evidence="8" type="ORF">IF1G_05348</name>
</gene>
<protein>
    <submittedName>
        <fullName evidence="8">MFS transporter</fullName>
    </submittedName>
</protein>
<dbReference type="STRING" id="43265.A0A545VZY1"/>
<evidence type="ECO:0000256" key="3">
    <source>
        <dbReference type="ARBA" id="ARBA00023015"/>
    </source>
</evidence>
<sequence>MCGGPETVHRPRGGALVALNPPRDGGASSTTMTGDLTFHTPGQPDSTEATHARLAFDELPEMSSLPSDFHVVIHAGGDLTKNVSECGMFRQLRLSAHNPDAGGTAFLEWPLPQALSLQVGSDGIIGRRVSVYADDERRSDRAVMAEGIVGFNSWAAERASLLTPNQGIRPACSPCLKRGGICVYKPPPTNAQLALASDSWLNRVNFDALLGDVPSWPAPGLVDSQPPAHPSVQSVRFTDEAPSWFGLETGVVPMTETIQGLPTPENASPAGDSQAEPIIPSLDTILDLVQVFNEKVYPNLPILHKGRLVSQLQSHGADGISRLLLLSIMTAAASGHPNPRIRANQPRWRGLARDALKRAMPTEEKPLQTLQAAVLLILDALHQGDYPVTWMMLGEAWRKAAVIGYHQVDARDNETPVQYLGSVNGLDGAVQREECRRVVWMFFILDRGLCYPIGMVHAVDERRLIINFPMSEDGFQDMEERVSEETRPLKYTNDLDRLIARVREHGRQRATTMLHYIILAYVLLGRVTEEVYMQDAEEERPAALDGLIERLVQIRLLLPGYTSDLSLAKPADVPYVIWLSAVLGVSTIFLHHRALRHGDDDAADAAAKWPHAVRTARNAVQLLRDASRAGGPSSFMLAHTTAALFVSTRVLIMEYLCPDQHPPASAADAKPPPAKRDGSLRSDLEVLASISMQSHSALGMMRKKFIVGFKFHIRMGEADVRASKEYGARGLLKRCGDWAAADDGEDIIIPE</sequence>
<evidence type="ECO:0000313" key="9">
    <source>
        <dbReference type="Proteomes" id="UP000315783"/>
    </source>
</evidence>
<comment type="caution">
    <text evidence="8">The sequence shown here is derived from an EMBL/GenBank/DDBJ whole genome shotgun (WGS) entry which is preliminary data.</text>
</comment>
<name>A0A545VZY1_9HYPO</name>
<evidence type="ECO:0000256" key="6">
    <source>
        <dbReference type="SAM" id="MobiDB-lite"/>
    </source>
</evidence>
<proteinExistence type="predicted"/>
<dbReference type="GO" id="GO:0003677">
    <property type="term" value="F:DNA binding"/>
    <property type="evidence" value="ECO:0007669"/>
    <property type="project" value="InterPro"/>
</dbReference>
<dbReference type="GO" id="GO:0006351">
    <property type="term" value="P:DNA-templated transcription"/>
    <property type="evidence" value="ECO:0007669"/>
    <property type="project" value="InterPro"/>
</dbReference>
<evidence type="ECO:0000256" key="4">
    <source>
        <dbReference type="ARBA" id="ARBA00023163"/>
    </source>
</evidence>
<evidence type="ECO:0000259" key="7">
    <source>
        <dbReference type="SMART" id="SM00906"/>
    </source>
</evidence>
<dbReference type="AlphaFoldDB" id="A0A545VZY1"/>
<dbReference type="PANTHER" id="PTHR47338">
    <property type="entry name" value="ZN(II)2CYS6 TRANSCRIPTION FACTOR (EUROFUNG)-RELATED"/>
    <property type="match status" value="1"/>
</dbReference>
<dbReference type="Proteomes" id="UP000315783">
    <property type="component" value="Unassembled WGS sequence"/>
</dbReference>
<dbReference type="InterPro" id="IPR050815">
    <property type="entry name" value="TF_fung"/>
</dbReference>
<dbReference type="CDD" id="cd12148">
    <property type="entry name" value="fungal_TF_MHR"/>
    <property type="match status" value="1"/>
</dbReference>
<evidence type="ECO:0000256" key="5">
    <source>
        <dbReference type="ARBA" id="ARBA00023242"/>
    </source>
</evidence>
<comment type="subcellular location">
    <subcellularLocation>
        <location evidence="1">Nucleus</location>
    </subcellularLocation>
</comment>
<keyword evidence="5" id="KW-0539">Nucleus</keyword>